<protein>
    <recommendedName>
        <fullName evidence="3">Metal binding protein</fullName>
    </recommendedName>
</protein>
<evidence type="ECO:0000256" key="1">
    <source>
        <dbReference type="ARBA" id="ARBA00010105"/>
    </source>
</evidence>
<reference evidence="2" key="1">
    <citation type="journal article" date="2012" name="Proc. Natl. Acad. Sci. U.S.A.">
        <title>Antigenic diversity is generated by distinct evolutionary mechanisms in African trypanosome species.</title>
        <authorList>
            <person name="Jackson A.P."/>
            <person name="Berry A."/>
            <person name="Aslett M."/>
            <person name="Allison H.C."/>
            <person name="Burton P."/>
            <person name="Vavrova-Anderson J."/>
            <person name="Brown R."/>
            <person name="Browne H."/>
            <person name="Corton N."/>
            <person name="Hauser H."/>
            <person name="Gamble J."/>
            <person name="Gilderthorp R."/>
            <person name="Marcello L."/>
            <person name="McQuillan J."/>
            <person name="Otto T.D."/>
            <person name="Quail M.A."/>
            <person name="Sanders M.J."/>
            <person name="van Tonder A."/>
            <person name="Ginger M.L."/>
            <person name="Field M.C."/>
            <person name="Barry J.D."/>
            <person name="Hertz-Fowler C."/>
            <person name="Berriman M."/>
        </authorList>
    </citation>
    <scope>NUCLEOTIDE SEQUENCE</scope>
    <source>
        <strain evidence="2">Y486</strain>
    </source>
</reference>
<evidence type="ECO:0000313" key="2">
    <source>
        <dbReference type="EMBL" id="CCC53897.1"/>
    </source>
</evidence>
<comment type="similarity">
    <text evidence="1">Belongs to the MYG1 family.</text>
</comment>
<name>G0U8H1_TRYVY</name>
<proteinExistence type="inferred from homology"/>
<organism evidence="2">
    <name type="scientific">Trypanosoma vivax (strain Y486)</name>
    <dbReference type="NCBI Taxonomy" id="1055687"/>
    <lineage>
        <taxon>Eukaryota</taxon>
        <taxon>Discoba</taxon>
        <taxon>Euglenozoa</taxon>
        <taxon>Kinetoplastea</taxon>
        <taxon>Metakinetoplastina</taxon>
        <taxon>Trypanosomatida</taxon>
        <taxon>Trypanosomatidae</taxon>
        <taxon>Trypanosoma</taxon>
        <taxon>Duttonella</taxon>
    </lineage>
</organism>
<dbReference type="PANTHER" id="PTHR11215">
    <property type="entry name" value="METAL DEPENDENT HYDROLASE - RELATED"/>
    <property type="match status" value="1"/>
</dbReference>
<gene>
    <name evidence="2" type="ORF">TVY486_1113810</name>
</gene>
<dbReference type="PANTHER" id="PTHR11215:SF1">
    <property type="entry name" value="MYG1 EXONUCLEASE"/>
    <property type="match status" value="1"/>
</dbReference>
<dbReference type="GO" id="GO:0005634">
    <property type="term" value="C:nucleus"/>
    <property type="evidence" value="ECO:0007669"/>
    <property type="project" value="TreeGrafter"/>
</dbReference>
<dbReference type="GO" id="GO:0005737">
    <property type="term" value="C:cytoplasm"/>
    <property type="evidence" value="ECO:0007669"/>
    <property type="project" value="TreeGrafter"/>
</dbReference>
<dbReference type="EMBL" id="HE573027">
    <property type="protein sequence ID" value="CCC53897.1"/>
    <property type="molecule type" value="Genomic_DNA"/>
</dbReference>
<accession>G0U8H1</accession>
<dbReference type="VEuPathDB" id="TriTrypDB:TvY486_1113810"/>
<dbReference type="AlphaFoldDB" id="G0U8H1"/>
<sequence length="391" mass="43165">MSRAHIAEFVKTRLCGIRVLESLADATAAALPVIGTHNGSFHCDEVLSCGMLRCTTQFSTASIVRTRDARIVDGCNIVVDVGGVYDAEALRLDHHQPSFQDTMTTQKATYKTRLSSAGLVYKHFGREIIQGYVEAALTSPYRPELLRMGDWDSSRKKLTERELETVFDAVYRNFVEHIDGIDNGVNAYGPSTEALRGMDADPSLLCVRNYAVTTTLSDRIGAIMPWWNEEGNGDLGSETAAFLKAVDVALLEFIAVVHYYVFAWLPARVLVEDAFLSSDTVHPSGRIVALRERFCPWKDHLLEMEAAHNKKGHVLYVLFADKSGWRVQAVPKDTSSFDSRKPLPWRGLRDAELSEASGIDGCVFVHASGFIGGNRTYEGALQMAVKALSAV</sequence>
<dbReference type="OMA" id="FHCDEVV"/>
<dbReference type="Pfam" id="PF03690">
    <property type="entry name" value="MYG1_exonuc"/>
    <property type="match status" value="1"/>
</dbReference>
<evidence type="ECO:0008006" key="3">
    <source>
        <dbReference type="Google" id="ProtNLM"/>
    </source>
</evidence>
<dbReference type="InterPro" id="IPR003226">
    <property type="entry name" value="MYG1_exonuclease"/>
</dbReference>